<dbReference type="SMART" id="SM00388">
    <property type="entry name" value="HisKA"/>
    <property type="match status" value="1"/>
</dbReference>
<dbReference type="SUPFAM" id="SSF47384">
    <property type="entry name" value="Homodimeric domain of signal transducing histidine kinase"/>
    <property type="match status" value="1"/>
</dbReference>
<keyword evidence="10" id="KW-0902">Two-component regulatory system</keyword>
<dbReference type="FunFam" id="3.30.565.10:FF:000010">
    <property type="entry name" value="Sensor histidine kinase RcsC"/>
    <property type="match status" value="1"/>
</dbReference>
<dbReference type="EC" id="2.7.13.3" evidence="4"/>
<dbReference type="PRINTS" id="PR00344">
    <property type="entry name" value="BCTRLSENSOR"/>
</dbReference>
<dbReference type="PANTHER" id="PTHR45339">
    <property type="entry name" value="HYBRID SIGNAL TRANSDUCTION HISTIDINE KINASE J"/>
    <property type="match status" value="1"/>
</dbReference>
<dbReference type="InterPro" id="IPR001789">
    <property type="entry name" value="Sig_transdc_resp-reg_receiver"/>
</dbReference>
<organism evidence="19 20">
    <name type="scientific">Planktothrix tepida PCC 9214</name>
    <dbReference type="NCBI Taxonomy" id="671072"/>
    <lineage>
        <taxon>Bacteria</taxon>
        <taxon>Bacillati</taxon>
        <taxon>Cyanobacteriota</taxon>
        <taxon>Cyanophyceae</taxon>
        <taxon>Oscillatoriophycideae</taxon>
        <taxon>Oscillatoriales</taxon>
        <taxon>Microcoleaceae</taxon>
        <taxon>Planktothrix</taxon>
    </lineage>
</organism>
<dbReference type="InterPro" id="IPR036890">
    <property type="entry name" value="HATPase_C_sf"/>
</dbReference>
<comment type="catalytic activity">
    <reaction evidence="1">
        <text>ATP + protein L-histidine = ADP + protein N-phospho-L-histidine.</text>
        <dbReference type="EC" id="2.7.13.3"/>
    </reaction>
</comment>
<evidence type="ECO:0000259" key="18">
    <source>
        <dbReference type="PROSITE" id="PS50110"/>
    </source>
</evidence>
<comment type="similarity">
    <text evidence="3">In the N-terminal section; belongs to the phytochrome family.</text>
</comment>
<evidence type="ECO:0000256" key="4">
    <source>
        <dbReference type="ARBA" id="ARBA00012438"/>
    </source>
</evidence>
<keyword evidence="15" id="KW-0175">Coiled coil</keyword>
<evidence type="ECO:0000259" key="16">
    <source>
        <dbReference type="PROSITE" id="PS50046"/>
    </source>
</evidence>
<dbReference type="InterPro" id="IPR003661">
    <property type="entry name" value="HisK_dim/P_dom"/>
</dbReference>
<dbReference type="InterPro" id="IPR029016">
    <property type="entry name" value="GAF-like_dom_sf"/>
</dbReference>
<reference evidence="20" key="1">
    <citation type="submission" date="2015-10" db="EMBL/GenBank/DDBJ databases">
        <authorList>
            <person name="Regsiter A."/>
            <person name="william w."/>
        </authorList>
    </citation>
    <scope>NUCLEOTIDE SEQUENCE [LARGE SCALE GENOMIC DNA]</scope>
</reference>
<feature type="domain" description="Phytochrome chromophore attachment site" evidence="16">
    <location>
        <begin position="463"/>
        <end position="602"/>
    </location>
</feature>
<dbReference type="InterPro" id="IPR005467">
    <property type="entry name" value="His_kinase_dom"/>
</dbReference>
<dbReference type="STRING" id="671072.PL9214290562"/>
<dbReference type="Pfam" id="PF02518">
    <property type="entry name" value="HATPase_c"/>
    <property type="match status" value="1"/>
</dbReference>
<evidence type="ECO:0000256" key="5">
    <source>
        <dbReference type="ARBA" id="ARBA00022553"/>
    </source>
</evidence>
<feature type="domain" description="Response regulatory" evidence="18">
    <location>
        <begin position="1083"/>
        <end position="1200"/>
    </location>
</feature>
<dbReference type="PROSITE" id="PS50110">
    <property type="entry name" value="RESPONSE_REGULATORY"/>
    <property type="match status" value="1"/>
</dbReference>
<evidence type="ECO:0000256" key="11">
    <source>
        <dbReference type="ARBA" id="ARBA00023136"/>
    </source>
</evidence>
<dbReference type="SMART" id="SM00065">
    <property type="entry name" value="GAF"/>
    <property type="match status" value="4"/>
</dbReference>
<dbReference type="CDD" id="cd16922">
    <property type="entry name" value="HATPase_EvgS-ArcB-TorS-like"/>
    <property type="match status" value="1"/>
</dbReference>
<feature type="modified residue" description="4-aspartylphosphate" evidence="14">
    <location>
        <position position="1132"/>
    </location>
</feature>
<dbReference type="RefSeq" id="WP_072717909.1">
    <property type="nucleotide sequence ID" value="NZ_LN889782.1"/>
</dbReference>
<evidence type="ECO:0000256" key="10">
    <source>
        <dbReference type="ARBA" id="ARBA00023012"/>
    </source>
</evidence>
<dbReference type="CDD" id="cd17546">
    <property type="entry name" value="REC_hyHK_CKI1_RcsC-like"/>
    <property type="match status" value="1"/>
</dbReference>
<evidence type="ECO:0000313" key="19">
    <source>
        <dbReference type="EMBL" id="CUR30971.1"/>
    </source>
</evidence>
<feature type="domain" description="Phytochrome chromophore attachment site" evidence="16">
    <location>
        <begin position="246"/>
        <end position="405"/>
    </location>
</feature>
<dbReference type="GO" id="GO:0016020">
    <property type="term" value="C:membrane"/>
    <property type="evidence" value="ECO:0007669"/>
    <property type="project" value="UniProtKB-SubCell"/>
</dbReference>
<evidence type="ECO:0000256" key="2">
    <source>
        <dbReference type="ARBA" id="ARBA00004370"/>
    </source>
</evidence>
<keyword evidence="7" id="KW-0547">Nucleotide-binding</keyword>
<feature type="coiled-coil region" evidence="15">
    <location>
        <begin position="416"/>
        <end position="455"/>
    </location>
</feature>
<dbReference type="InterPro" id="IPR011006">
    <property type="entry name" value="CheY-like_superfamily"/>
</dbReference>
<evidence type="ECO:0000313" key="20">
    <source>
        <dbReference type="Proteomes" id="UP000184315"/>
    </source>
</evidence>
<evidence type="ECO:0000256" key="1">
    <source>
        <dbReference type="ARBA" id="ARBA00000085"/>
    </source>
</evidence>
<dbReference type="SUPFAM" id="SSF55781">
    <property type="entry name" value="GAF domain-like"/>
    <property type="match status" value="4"/>
</dbReference>
<evidence type="ECO:0000256" key="8">
    <source>
        <dbReference type="ARBA" id="ARBA00022777"/>
    </source>
</evidence>
<dbReference type="GO" id="GO:0005524">
    <property type="term" value="F:ATP binding"/>
    <property type="evidence" value="ECO:0007669"/>
    <property type="project" value="UniProtKB-KW"/>
</dbReference>
<evidence type="ECO:0000256" key="13">
    <source>
        <dbReference type="ARBA" id="ARBA00074306"/>
    </source>
</evidence>
<dbReference type="Pfam" id="PF01590">
    <property type="entry name" value="GAF"/>
    <property type="match status" value="4"/>
</dbReference>
<sequence>MSEPEPISSNKETEAPLIQELETLRKRVLQLEKAKSTEPYQVAQQKALFAVISKIRESLDLDSIFKSTAIEVRQLLNADRVGMYRFDPDSQYQRGEFVSEDVLPNFRSALSAKIKDHCFGEHYINYYFYGKIWAADDIYTLPLPRCYAQMLSQFQIRANLVAPLLKGENLWGLLCIHQCSSPREWQESEMEFVRQIATHLGVALQHAEFVKKLQMQSEYLTQAVNQAVEREKAVAAIINKIRQSLQLDTIFTTTTQEVRQLLKADRVVIYRFNADWSGEFLVESKAEGWKSLIEEQKYDPQFGANISQCSLKYLATPYVTDSYLQETQGGDFTRGEVFRVCDNIYKANFSTCYIQALERYEAQAYAIIAIYQGKQLWGLLAVYQNQSARHWETSEIKFLVQIGGQLGVAIQQAELLAQTEKQKRDLETILADELRRQAESLVEEAERERALAQVIDKIRRTLDINTIFQTATSELRQLLNADRVAVFQFEPNSYWNYGKFVSENVLFPFCSVLETEIEDHCFGARFAQNYPLGHVLVLPDIYQGDLTDCYVQLLAQFQIKANLVIALLQGDELWGLLCIHQCSTPRQWQKKEIEFVRKIAVQLGVALQQAELLTQAQKRSEEQAKVAEQERALARVIDRIRQTLDIDTIFSATTQEVRQILQCDRVVVYRFISDRRGEFIFESKLSCGIPLEQAEHKNLWLETHFKYPKIDQYQNHQPLIIDDIFNAPLSPSTLKVLQQFQIRAYILVPVFVGEILWGLLGAYQHTSSRHWQPREVSLLTQVANQLGVAIQQAKLLAQLKEAKDTADAANHAKSEFLANMSHELRTPLNAILGFTQILAKHSGLSSVQQEYLRIIERSGEHLLDLINDVLEMSKIEAGRLTLNETSFDLYRLLNNLQEMLELKAEMKGLNLIFERDQNVPQYIKTDESKLRQVLINLLGNAIKFTEVGCVILRVKQDTIFPKSITTEAQNSEPIDVLPEPIKITFEVEDTGPGIASEEIDLLFEAFAQTETGRKSKEGTGLGLPISQQFVQMMGGNITVNSLLGTGTWVKFFIKTGLADHCDIQPQLSKKSVVGLVAGQPTYRILIVEDAVENRQVLVELLSTTGFEVREALNGQEAVELSLSWQPHLIWMDMRMPIMDGIEATRRIRANSTSENSPIIIALTANAFKEERAQVLQAGCDDFVSKPFQDHIIFEKMAKYLGLEYEYADSQTPSYLNSHLERISPSEDLTLDCLVLMPPAWIQEFHEAVLCTQEKRVFELIQEIPESYSALALILKKLADEFQFDQILAVTETLILK</sequence>
<dbReference type="GO" id="GO:0000155">
    <property type="term" value="F:phosphorelay sensor kinase activity"/>
    <property type="evidence" value="ECO:0007669"/>
    <property type="project" value="InterPro"/>
</dbReference>
<dbReference type="InterPro" id="IPR003594">
    <property type="entry name" value="HATPase_dom"/>
</dbReference>
<accession>A0A1J1LEG8</accession>
<keyword evidence="5 14" id="KW-0597">Phosphoprotein</keyword>
<proteinExistence type="inferred from homology"/>
<feature type="coiled-coil region" evidence="15">
    <location>
        <begin position="610"/>
        <end position="639"/>
    </location>
</feature>
<evidence type="ECO:0000256" key="15">
    <source>
        <dbReference type="SAM" id="Coils"/>
    </source>
</evidence>
<dbReference type="InterPro" id="IPR004358">
    <property type="entry name" value="Sig_transdc_His_kin-like_C"/>
</dbReference>
<keyword evidence="12" id="KW-0131">Cell cycle</keyword>
<dbReference type="PROSITE" id="PS50046">
    <property type="entry name" value="PHYTOCHROME_2"/>
    <property type="match status" value="4"/>
</dbReference>
<dbReference type="InterPro" id="IPR036097">
    <property type="entry name" value="HisK_dim/P_sf"/>
</dbReference>
<gene>
    <name evidence="19" type="ORF">PL9214290562</name>
</gene>
<feature type="domain" description="Phytochrome chromophore attachment site" evidence="16">
    <location>
        <begin position="645"/>
        <end position="785"/>
    </location>
</feature>
<dbReference type="InterPro" id="IPR003018">
    <property type="entry name" value="GAF"/>
</dbReference>
<dbReference type="CDD" id="cd00082">
    <property type="entry name" value="HisKA"/>
    <property type="match status" value="1"/>
</dbReference>
<feature type="domain" description="Phytochrome chromophore attachment site" evidence="16">
    <location>
        <begin position="60"/>
        <end position="199"/>
    </location>
</feature>
<comment type="subcellular location">
    <subcellularLocation>
        <location evidence="2">Membrane</location>
    </subcellularLocation>
</comment>
<evidence type="ECO:0000256" key="3">
    <source>
        <dbReference type="ARBA" id="ARBA00006402"/>
    </source>
</evidence>
<dbReference type="SMART" id="SM00387">
    <property type="entry name" value="HATPase_c"/>
    <property type="match status" value="1"/>
</dbReference>
<dbReference type="Gene3D" id="3.40.50.2300">
    <property type="match status" value="1"/>
</dbReference>
<dbReference type="EMBL" id="CZDF01000132">
    <property type="protein sequence ID" value="CUR30971.1"/>
    <property type="molecule type" value="Genomic_DNA"/>
</dbReference>
<dbReference type="SUPFAM" id="SSF52172">
    <property type="entry name" value="CheY-like"/>
    <property type="match status" value="1"/>
</dbReference>
<dbReference type="SMART" id="SM00448">
    <property type="entry name" value="REC"/>
    <property type="match status" value="1"/>
</dbReference>
<evidence type="ECO:0000256" key="9">
    <source>
        <dbReference type="ARBA" id="ARBA00022840"/>
    </source>
</evidence>
<dbReference type="PROSITE" id="PS50109">
    <property type="entry name" value="HIS_KIN"/>
    <property type="match status" value="1"/>
</dbReference>
<evidence type="ECO:0000256" key="14">
    <source>
        <dbReference type="PROSITE-ProRule" id="PRU00169"/>
    </source>
</evidence>
<dbReference type="PANTHER" id="PTHR45339:SF1">
    <property type="entry name" value="HYBRID SIGNAL TRANSDUCTION HISTIDINE KINASE J"/>
    <property type="match status" value="1"/>
</dbReference>
<feature type="domain" description="Histidine kinase" evidence="17">
    <location>
        <begin position="819"/>
        <end position="1057"/>
    </location>
</feature>
<keyword evidence="6" id="KW-0808">Transferase</keyword>
<dbReference type="Pfam" id="PF00512">
    <property type="entry name" value="HisKA"/>
    <property type="match status" value="1"/>
</dbReference>
<keyword evidence="8" id="KW-0418">Kinase</keyword>
<evidence type="ECO:0000256" key="6">
    <source>
        <dbReference type="ARBA" id="ARBA00022679"/>
    </source>
</evidence>
<dbReference type="Gene3D" id="1.10.287.130">
    <property type="match status" value="1"/>
</dbReference>
<dbReference type="Gene3D" id="3.30.450.40">
    <property type="match status" value="4"/>
</dbReference>
<dbReference type="OrthoDB" id="518094at2"/>
<keyword evidence="9" id="KW-0067">ATP-binding</keyword>
<evidence type="ECO:0000256" key="7">
    <source>
        <dbReference type="ARBA" id="ARBA00022741"/>
    </source>
</evidence>
<dbReference type="Pfam" id="PF00072">
    <property type="entry name" value="Response_reg"/>
    <property type="match status" value="1"/>
</dbReference>
<dbReference type="Proteomes" id="UP000184315">
    <property type="component" value="Unassembled WGS sequence"/>
</dbReference>
<evidence type="ECO:0000259" key="17">
    <source>
        <dbReference type="PROSITE" id="PS50109"/>
    </source>
</evidence>
<evidence type="ECO:0000256" key="12">
    <source>
        <dbReference type="ARBA" id="ARBA00023306"/>
    </source>
</evidence>
<dbReference type="SUPFAM" id="SSF55874">
    <property type="entry name" value="ATPase domain of HSP90 chaperone/DNA topoisomerase II/histidine kinase"/>
    <property type="match status" value="1"/>
</dbReference>
<protein>
    <recommendedName>
        <fullName evidence="13">Circadian input-output histidine kinase CikA</fullName>
        <ecNumber evidence="4">2.7.13.3</ecNumber>
    </recommendedName>
</protein>
<keyword evidence="20" id="KW-1185">Reference proteome</keyword>
<dbReference type="Gene3D" id="3.30.565.10">
    <property type="entry name" value="Histidine kinase-like ATPase, C-terminal domain"/>
    <property type="match status" value="1"/>
</dbReference>
<dbReference type="FunFam" id="1.10.287.130:FF:000038">
    <property type="entry name" value="Sensory transduction histidine kinase"/>
    <property type="match status" value="1"/>
</dbReference>
<name>A0A1J1LEG8_9CYAN</name>
<dbReference type="InterPro" id="IPR016132">
    <property type="entry name" value="Phyto_chromo_attachment"/>
</dbReference>
<keyword evidence="11" id="KW-0472">Membrane</keyword>